<evidence type="ECO:0000259" key="2">
    <source>
        <dbReference type="Pfam" id="PF06580"/>
    </source>
</evidence>
<keyword evidence="1" id="KW-1133">Transmembrane helix</keyword>
<evidence type="ECO:0000256" key="1">
    <source>
        <dbReference type="SAM" id="Phobius"/>
    </source>
</evidence>
<evidence type="ECO:0000313" key="4">
    <source>
        <dbReference type="Proteomes" id="UP000184212"/>
    </source>
</evidence>
<dbReference type="OrthoDB" id="927174at2"/>
<dbReference type="PANTHER" id="PTHR34220:SF7">
    <property type="entry name" value="SENSOR HISTIDINE KINASE YPDA"/>
    <property type="match status" value="1"/>
</dbReference>
<sequence>MGHQPTFKSLIRINLLATGVICSVCFIFLLIAKVDIVRAVFVSVMGAVIMLVIGIGDIYVLGFKPSHDTYITLTRKQRKLRYLLSYALSPFIYLFIWILFEPVASDHRLHWTDRSFMAIIVLSSWLMNTFIILLYHYNFLQQAKIQSEFENLELKAIISETANQVLKQQIHPHFLFNVLNTVKTLYKQDVRQGETYLVHLANFLRASLSNPAARIVRLEDELQLCWDYIEMQRVRFGKALTYQADVPLEITRQKYVPHFSLQALLENAIKHNDLTEESPLNIQIVVEGGYIKVINNLQSRHFKEPSTGQGLPNLAERYRLLSGDEIHITQTETCFAVTIKLLDDEGSNHRGRATHRG</sequence>
<organism evidence="3 4">
    <name type="scientific">Chryseolinea serpens</name>
    <dbReference type="NCBI Taxonomy" id="947013"/>
    <lineage>
        <taxon>Bacteria</taxon>
        <taxon>Pseudomonadati</taxon>
        <taxon>Bacteroidota</taxon>
        <taxon>Cytophagia</taxon>
        <taxon>Cytophagales</taxon>
        <taxon>Fulvivirgaceae</taxon>
        <taxon>Chryseolinea</taxon>
    </lineage>
</organism>
<dbReference type="InterPro" id="IPR050640">
    <property type="entry name" value="Bact_2-comp_sensor_kinase"/>
</dbReference>
<feature type="transmembrane region" description="Helical" evidence="1">
    <location>
        <begin position="82"/>
        <end position="100"/>
    </location>
</feature>
<keyword evidence="3" id="KW-0418">Kinase</keyword>
<dbReference type="Pfam" id="PF06580">
    <property type="entry name" value="His_kinase"/>
    <property type="match status" value="1"/>
</dbReference>
<protein>
    <submittedName>
        <fullName evidence="3">Histidine kinase</fullName>
    </submittedName>
</protein>
<keyword evidence="1" id="KW-0812">Transmembrane</keyword>
<keyword evidence="4" id="KW-1185">Reference proteome</keyword>
<dbReference type="Proteomes" id="UP000184212">
    <property type="component" value="Unassembled WGS sequence"/>
</dbReference>
<dbReference type="EMBL" id="FQWQ01000001">
    <property type="protein sequence ID" value="SHG55995.1"/>
    <property type="molecule type" value="Genomic_DNA"/>
</dbReference>
<gene>
    <name evidence="3" type="ORF">SAMN04488109_0826</name>
</gene>
<dbReference type="InterPro" id="IPR036890">
    <property type="entry name" value="HATPase_C_sf"/>
</dbReference>
<dbReference type="PANTHER" id="PTHR34220">
    <property type="entry name" value="SENSOR HISTIDINE KINASE YPDA"/>
    <property type="match status" value="1"/>
</dbReference>
<feature type="domain" description="Signal transduction histidine kinase internal region" evidence="2">
    <location>
        <begin position="164"/>
        <end position="239"/>
    </location>
</feature>
<dbReference type="AlphaFoldDB" id="A0A1M5KTC0"/>
<accession>A0A1M5KTC0</accession>
<dbReference type="InterPro" id="IPR010559">
    <property type="entry name" value="Sig_transdc_His_kin_internal"/>
</dbReference>
<keyword evidence="3" id="KW-0808">Transferase</keyword>
<dbReference type="GO" id="GO:0016020">
    <property type="term" value="C:membrane"/>
    <property type="evidence" value="ECO:0007669"/>
    <property type="project" value="InterPro"/>
</dbReference>
<dbReference type="Gene3D" id="3.30.565.10">
    <property type="entry name" value="Histidine kinase-like ATPase, C-terminal domain"/>
    <property type="match status" value="1"/>
</dbReference>
<keyword evidence="1" id="KW-0472">Membrane</keyword>
<evidence type="ECO:0000313" key="3">
    <source>
        <dbReference type="EMBL" id="SHG55995.1"/>
    </source>
</evidence>
<name>A0A1M5KTC0_9BACT</name>
<proteinExistence type="predicted"/>
<dbReference type="STRING" id="947013.SAMN04488109_0826"/>
<feature type="transmembrane region" description="Helical" evidence="1">
    <location>
        <begin position="115"/>
        <end position="137"/>
    </location>
</feature>
<feature type="transmembrane region" description="Helical" evidence="1">
    <location>
        <begin position="38"/>
        <end position="61"/>
    </location>
</feature>
<feature type="transmembrane region" description="Helical" evidence="1">
    <location>
        <begin position="12"/>
        <end position="32"/>
    </location>
</feature>
<reference evidence="3 4" key="1">
    <citation type="submission" date="2016-11" db="EMBL/GenBank/DDBJ databases">
        <authorList>
            <person name="Jaros S."/>
            <person name="Januszkiewicz K."/>
            <person name="Wedrychowicz H."/>
        </authorList>
    </citation>
    <scope>NUCLEOTIDE SEQUENCE [LARGE SCALE GENOMIC DNA]</scope>
    <source>
        <strain evidence="3 4">DSM 24574</strain>
    </source>
</reference>
<dbReference type="GO" id="GO:0000155">
    <property type="term" value="F:phosphorelay sensor kinase activity"/>
    <property type="evidence" value="ECO:0007669"/>
    <property type="project" value="InterPro"/>
</dbReference>